<dbReference type="AlphaFoldDB" id="A0AAD8IC01"/>
<dbReference type="PANTHER" id="PTHR34954">
    <property type="entry name" value="EXPRESSED PROTEIN"/>
    <property type="match status" value="1"/>
</dbReference>
<dbReference type="EMBL" id="JAUIZM010000005">
    <property type="protein sequence ID" value="KAK1382731.1"/>
    <property type="molecule type" value="Genomic_DNA"/>
</dbReference>
<name>A0AAD8IC01_9APIA</name>
<gene>
    <name evidence="2" type="ORF">POM88_020466</name>
</gene>
<accession>A0AAD8IC01</accession>
<dbReference type="GO" id="GO:0034196">
    <property type="term" value="P:acylglycerol transport"/>
    <property type="evidence" value="ECO:0007669"/>
    <property type="project" value="InterPro"/>
</dbReference>
<comment type="caution">
    <text evidence="2">The sequence shown here is derived from an EMBL/GenBank/DDBJ whole genome shotgun (WGS) entry which is preliminary data.</text>
</comment>
<dbReference type="GO" id="GO:0070300">
    <property type="term" value="F:phosphatidic acid binding"/>
    <property type="evidence" value="ECO:0007669"/>
    <property type="project" value="InterPro"/>
</dbReference>
<sequence>MILIFILFWQLPNHDITLEAAWPELFVDHKGNYWDVPESISLDCASVVSESGLRYRLGLHNNRGKHLAGNQLDDGAPPALMPGLCAKAAFSYEKSRDIWRRREKKEDFILKTKRRDMEACI</sequence>
<feature type="chain" id="PRO_5041946136" evidence="1">
    <location>
        <begin position="16"/>
        <end position="121"/>
    </location>
</feature>
<protein>
    <submittedName>
        <fullName evidence="2">Uncharacterized protein</fullName>
    </submittedName>
</protein>
<evidence type="ECO:0000313" key="3">
    <source>
        <dbReference type="Proteomes" id="UP001237642"/>
    </source>
</evidence>
<dbReference type="Proteomes" id="UP001237642">
    <property type="component" value="Unassembled WGS sequence"/>
</dbReference>
<dbReference type="PANTHER" id="PTHR34954:SF3">
    <property type="entry name" value="EXPRESSED PROTEIN"/>
    <property type="match status" value="1"/>
</dbReference>
<reference evidence="2" key="2">
    <citation type="submission" date="2023-05" db="EMBL/GenBank/DDBJ databases">
        <authorList>
            <person name="Schelkunov M.I."/>
        </authorList>
    </citation>
    <scope>NUCLEOTIDE SEQUENCE</scope>
    <source>
        <strain evidence="2">Hsosn_3</strain>
        <tissue evidence="2">Leaf</tissue>
    </source>
</reference>
<evidence type="ECO:0000313" key="2">
    <source>
        <dbReference type="EMBL" id="KAK1382731.1"/>
    </source>
</evidence>
<dbReference type="GO" id="GO:1990052">
    <property type="term" value="P:ER to chloroplast lipid transport"/>
    <property type="evidence" value="ECO:0007669"/>
    <property type="project" value="InterPro"/>
</dbReference>
<keyword evidence="3" id="KW-1185">Reference proteome</keyword>
<keyword evidence="1" id="KW-0732">Signal</keyword>
<reference evidence="2" key="1">
    <citation type="submission" date="2023-02" db="EMBL/GenBank/DDBJ databases">
        <title>Genome of toxic invasive species Heracleum sosnowskyi carries increased number of genes despite the absence of recent whole-genome duplications.</title>
        <authorList>
            <person name="Schelkunov M."/>
            <person name="Shtratnikova V."/>
            <person name="Makarenko M."/>
            <person name="Klepikova A."/>
            <person name="Omelchenko D."/>
            <person name="Novikova G."/>
            <person name="Obukhova E."/>
            <person name="Bogdanov V."/>
            <person name="Penin A."/>
            <person name="Logacheva M."/>
        </authorList>
    </citation>
    <scope>NUCLEOTIDE SEQUENCE</scope>
    <source>
        <strain evidence="2">Hsosn_3</strain>
        <tissue evidence="2">Leaf</tissue>
    </source>
</reference>
<dbReference type="GO" id="GO:0009941">
    <property type="term" value="C:chloroplast envelope"/>
    <property type="evidence" value="ECO:0007669"/>
    <property type="project" value="TreeGrafter"/>
</dbReference>
<evidence type="ECO:0000256" key="1">
    <source>
        <dbReference type="SAM" id="SignalP"/>
    </source>
</evidence>
<proteinExistence type="predicted"/>
<dbReference type="InterPro" id="IPR044160">
    <property type="entry name" value="TGD4-like"/>
</dbReference>
<organism evidence="2 3">
    <name type="scientific">Heracleum sosnowskyi</name>
    <dbReference type="NCBI Taxonomy" id="360622"/>
    <lineage>
        <taxon>Eukaryota</taxon>
        <taxon>Viridiplantae</taxon>
        <taxon>Streptophyta</taxon>
        <taxon>Embryophyta</taxon>
        <taxon>Tracheophyta</taxon>
        <taxon>Spermatophyta</taxon>
        <taxon>Magnoliopsida</taxon>
        <taxon>eudicotyledons</taxon>
        <taxon>Gunneridae</taxon>
        <taxon>Pentapetalae</taxon>
        <taxon>asterids</taxon>
        <taxon>campanulids</taxon>
        <taxon>Apiales</taxon>
        <taxon>Apiaceae</taxon>
        <taxon>Apioideae</taxon>
        <taxon>apioid superclade</taxon>
        <taxon>Tordylieae</taxon>
        <taxon>Tordyliinae</taxon>
        <taxon>Heracleum</taxon>
    </lineage>
</organism>
<feature type="signal peptide" evidence="1">
    <location>
        <begin position="1"/>
        <end position="15"/>
    </location>
</feature>